<accession>A0A4P7IIY4</accession>
<dbReference type="AlphaFoldDB" id="A0A4P7IIY4"/>
<reference evidence="1 2" key="1">
    <citation type="submission" date="2019-03" db="EMBL/GenBank/DDBJ databases">
        <title>Three New Species of Nocardioides, Nocardioides euryhalodurans sp. nov., Nocardioides seonyuensis sp. nov. and Nocardioides eburneoflavus sp. nov. Iolated from Soil.</title>
        <authorList>
            <person name="Roh S.G."/>
            <person name="Lee C."/>
            <person name="Kim M.-K."/>
            <person name="Kim S.B."/>
        </authorList>
    </citation>
    <scope>NUCLEOTIDE SEQUENCE [LARGE SCALE GENOMIC DNA]</scope>
    <source>
        <strain evidence="1 2">MMS17-SY207-3</strain>
    </source>
</reference>
<dbReference type="Pfam" id="PF14907">
    <property type="entry name" value="NTP_transf_5"/>
    <property type="match status" value="1"/>
</dbReference>
<dbReference type="Gene3D" id="3.30.460.40">
    <property type="match status" value="1"/>
</dbReference>
<dbReference type="InterPro" id="IPR039498">
    <property type="entry name" value="NTP_transf_5"/>
</dbReference>
<evidence type="ECO:0000313" key="2">
    <source>
        <dbReference type="Proteomes" id="UP000294853"/>
    </source>
</evidence>
<protein>
    <recommendedName>
        <fullName evidence="3">Nucleotidyltransferase family protein</fullName>
    </recommendedName>
</protein>
<dbReference type="RefSeq" id="WP_135267832.1">
    <property type="nucleotide sequence ID" value="NZ_CP038436.1"/>
</dbReference>
<name>A0A4P7IIY4_9ACTN</name>
<dbReference type="KEGG" id="nsn:EXE58_10475"/>
<gene>
    <name evidence="1" type="ORF">EXE58_10475</name>
</gene>
<organism evidence="1 2">
    <name type="scientific">Nocardioides seonyuensis</name>
    <dbReference type="NCBI Taxonomy" id="2518371"/>
    <lineage>
        <taxon>Bacteria</taxon>
        <taxon>Bacillati</taxon>
        <taxon>Actinomycetota</taxon>
        <taxon>Actinomycetes</taxon>
        <taxon>Propionibacteriales</taxon>
        <taxon>Nocardioidaceae</taxon>
        <taxon>Nocardioides</taxon>
    </lineage>
</organism>
<proteinExistence type="predicted"/>
<dbReference type="Proteomes" id="UP000294853">
    <property type="component" value="Chromosome"/>
</dbReference>
<keyword evidence="2" id="KW-1185">Reference proteome</keyword>
<evidence type="ECO:0008006" key="3">
    <source>
        <dbReference type="Google" id="ProtNLM"/>
    </source>
</evidence>
<dbReference type="OrthoDB" id="3773789at2"/>
<dbReference type="EMBL" id="CP038436">
    <property type="protein sequence ID" value="QBX55841.1"/>
    <property type="molecule type" value="Genomic_DNA"/>
</dbReference>
<sequence length="491" mass="53421">MRVRRGFVRDVFSEGGRTAVFVNDQVLVLSEMATVIFDATPAEATTTLEDITSAVVAEFGEPAPPTDATEATRLQVLDLVAHRVLQDGSGVAHEAFTAASVETLRQAMRHLVSDDPTPWRLPDAMSGQFVGAMRRHRLTETVARSLDRFDLPPAVAAQVSADCASERVAIEDQAEELHEILSALHEVGVRALTFKGLALAAQAHGDFRARGRGDHDLLVDPEDLSRAHDTLISLGWVPVEGFARPGDSWAWRHLVRHYYEVPLARGTSSVDLHWHLGPVRSAFPSFDTLWGRRAMVPVGGRDVPTFSSYDALTHSATHAAKDHWSSLRSVLDIRRLMSDPDAWRSADRPLRQDQLLSIGIAAHLLGTPTGAPEVVARAADLARALVPAVEARQSRMAGFDLTRRLPGAALAATLQAIARAGGRPGDFWRELWLLAIPVSDVSADPTPRAAVAVPRALGRRSAEVGRLWGRAAVERLRHTSRTRGSGSRRAT</sequence>
<evidence type="ECO:0000313" key="1">
    <source>
        <dbReference type="EMBL" id="QBX55841.1"/>
    </source>
</evidence>